<dbReference type="HOGENOM" id="CLU_3248995_0_0_6"/>
<evidence type="ECO:0000256" key="1">
    <source>
        <dbReference type="SAM" id="MobiDB-lite"/>
    </source>
</evidence>
<gene>
    <name evidence="2" type="ORF">HMPREF9080_00140</name>
</gene>
<dbReference type="EMBL" id="AGCM01000007">
    <property type="protein sequence ID" value="EHM56059.1"/>
    <property type="molecule type" value="Genomic_DNA"/>
</dbReference>
<sequence length="42" mass="4632">MVAIFSPCLLVHVWYSQSAKIGEGDGKKKPPKQAVYKGNIDQ</sequence>
<feature type="region of interest" description="Disordered" evidence="1">
    <location>
        <begin position="21"/>
        <end position="42"/>
    </location>
</feature>
<name>G9ZBL6_9GAMM</name>
<organism evidence="2 3">
    <name type="scientific">Cardiobacterium valvarum F0432</name>
    <dbReference type="NCBI Taxonomy" id="797473"/>
    <lineage>
        <taxon>Bacteria</taxon>
        <taxon>Pseudomonadati</taxon>
        <taxon>Pseudomonadota</taxon>
        <taxon>Gammaproteobacteria</taxon>
        <taxon>Cardiobacteriales</taxon>
        <taxon>Cardiobacteriaceae</taxon>
        <taxon>Cardiobacterium</taxon>
    </lineage>
</organism>
<accession>G9ZBL6</accession>
<reference evidence="2 3" key="1">
    <citation type="submission" date="2011-08" db="EMBL/GenBank/DDBJ databases">
        <authorList>
            <person name="Weinstock G."/>
            <person name="Sodergren E."/>
            <person name="Clifton S."/>
            <person name="Fulton L."/>
            <person name="Fulton B."/>
            <person name="Courtney L."/>
            <person name="Fronick C."/>
            <person name="Harrison M."/>
            <person name="Strong C."/>
            <person name="Farmer C."/>
            <person name="Delahaunty K."/>
            <person name="Markovic C."/>
            <person name="Hall O."/>
            <person name="Minx P."/>
            <person name="Tomlinson C."/>
            <person name="Mitreva M."/>
            <person name="Hou S."/>
            <person name="Chen J."/>
            <person name="Wollam A."/>
            <person name="Pepin K.H."/>
            <person name="Johnson M."/>
            <person name="Bhonagiri V."/>
            <person name="Zhang X."/>
            <person name="Suruliraj S."/>
            <person name="Warren W."/>
            <person name="Chinwalla A."/>
            <person name="Mardis E.R."/>
            <person name="Wilson R.K."/>
        </authorList>
    </citation>
    <scope>NUCLEOTIDE SEQUENCE [LARGE SCALE GENOMIC DNA]</scope>
    <source>
        <strain evidence="2 3">F0432</strain>
    </source>
</reference>
<dbReference type="AlphaFoldDB" id="G9ZBL6"/>
<proteinExistence type="predicted"/>
<evidence type="ECO:0000313" key="2">
    <source>
        <dbReference type="EMBL" id="EHM56059.1"/>
    </source>
</evidence>
<evidence type="ECO:0000313" key="3">
    <source>
        <dbReference type="Proteomes" id="UP000004750"/>
    </source>
</evidence>
<protein>
    <submittedName>
        <fullName evidence="2">Uncharacterized protein</fullName>
    </submittedName>
</protein>
<comment type="caution">
    <text evidence="2">The sequence shown here is derived from an EMBL/GenBank/DDBJ whole genome shotgun (WGS) entry which is preliminary data.</text>
</comment>
<dbReference type="Proteomes" id="UP000004750">
    <property type="component" value="Unassembled WGS sequence"/>
</dbReference>